<name>A0ABR4GGJ7_9EURO</name>
<gene>
    <name evidence="2" type="ORF">BJX66DRAFT_53671</name>
</gene>
<dbReference type="Gene3D" id="3.40.50.720">
    <property type="entry name" value="NAD(P)-binding Rossmann-like Domain"/>
    <property type="match status" value="1"/>
</dbReference>
<protein>
    <recommendedName>
        <fullName evidence="4">Short-chain dehydrogenase/reductase</fullName>
    </recommendedName>
</protein>
<keyword evidence="3" id="KW-1185">Reference proteome</keyword>
<comment type="caution">
    <text evidence="2">The sequence shown here is derived from an EMBL/GenBank/DDBJ whole genome shotgun (WGS) entry which is preliminary data.</text>
</comment>
<dbReference type="InterPro" id="IPR036291">
    <property type="entry name" value="NAD(P)-bd_dom_sf"/>
</dbReference>
<keyword evidence="1" id="KW-0560">Oxidoreductase</keyword>
<dbReference type="Pfam" id="PF00106">
    <property type="entry name" value="adh_short"/>
    <property type="match status" value="1"/>
</dbReference>
<sequence>MVSLDAVKQSNAGLKDYGPGLVGVFVGGTSGIGEATARSFVKYAIAPIVYLIGRNETQAARIIEDLEALNPESRVTFVQCDVSLLRRVDEACRAIQEKEEKVNVLVLSSGIFTTKGRDETSEGLDKKLTLHYYARMRFISNLLPQLIQAGTWLNGLVAGKSRGLASVVSVLEAGGEGPLILEDLALKENYSLKNCAKHAITMTSLSLEELAKANPAISFVHTYPGVVRTGLLRDFNPVTQFLMNVLLFIAKPWTVPLDECGERHVFAATGVPRARAIGAGEGSGKPYLVSWDGEPRGNQNVLGLYREKKIGPVVWKHTQDVFRRICS</sequence>
<dbReference type="InterPro" id="IPR052228">
    <property type="entry name" value="Sec_Metab_Biosynth_Oxidored"/>
</dbReference>
<evidence type="ECO:0008006" key="4">
    <source>
        <dbReference type="Google" id="ProtNLM"/>
    </source>
</evidence>
<reference evidence="2 3" key="1">
    <citation type="submission" date="2024-07" db="EMBL/GenBank/DDBJ databases">
        <title>Section-level genome sequencing and comparative genomics of Aspergillus sections Usti and Cavernicolus.</title>
        <authorList>
            <consortium name="Lawrence Berkeley National Laboratory"/>
            <person name="Nybo J.L."/>
            <person name="Vesth T.C."/>
            <person name="Theobald S."/>
            <person name="Frisvad J.C."/>
            <person name="Larsen T.O."/>
            <person name="Kjaerboelling I."/>
            <person name="Rothschild-Mancinelli K."/>
            <person name="Lyhne E.K."/>
            <person name="Kogle M.E."/>
            <person name="Barry K."/>
            <person name="Clum A."/>
            <person name="Na H."/>
            <person name="Ledsgaard L."/>
            <person name="Lin J."/>
            <person name="Lipzen A."/>
            <person name="Kuo A."/>
            <person name="Riley R."/>
            <person name="Mondo S."/>
            <person name="Labutti K."/>
            <person name="Haridas S."/>
            <person name="Pangalinan J."/>
            <person name="Salamov A.A."/>
            <person name="Simmons B.A."/>
            <person name="Magnuson J.K."/>
            <person name="Chen J."/>
            <person name="Drula E."/>
            <person name="Henrissat B."/>
            <person name="Wiebenga A."/>
            <person name="Lubbers R.J."/>
            <person name="Gomes A.C."/>
            <person name="Makela M.R."/>
            <person name="Stajich J."/>
            <person name="Grigoriev I.V."/>
            <person name="Mortensen U.H."/>
            <person name="De Vries R.P."/>
            <person name="Baker S.E."/>
            <person name="Andersen M.R."/>
        </authorList>
    </citation>
    <scope>NUCLEOTIDE SEQUENCE [LARGE SCALE GENOMIC DNA]</scope>
    <source>
        <strain evidence="2 3">CBS 209.92</strain>
    </source>
</reference>
<accession>A0ABR4GGJ7</accession>
<evidence type="ECO:0000256" key="1">
    <source>
        <dbReference type="ARBA" id="ARBA00023002"/>
    </source>
</evidence>
<dbReference type="Proteomes" id="UP001610563">
    <property type="component" value="Unassembled WGS sequence"/>
</dbReference>
<evidence type="ECO:0000313" key="2">
    <source>
        <dbReference type="EMBL" id="KAL2798175.1"/>
    </source>
</evidence>
<dbReference type="PANTHER" id="PTHR47534:SF2">
    <property type="entry name" value="KETOREDUCTASE (KR) DOMAIN-CONTAINING PROTEIN-RELATED"/>
    <property type="match status" value="1"/>
</dbReference>
<evidence type="ECO:0000313" key="3">
    <source>
        <dbReference type="Proteomes" id="UP001610563"/>
    </source>
</evidence>
<organism evidence="2 3">
    <name type="scientific">Aspergillus keveii</name>
    <dbReference type="NCBI Taxonomy" id="714993"/>
    <lineage>
        <taxon>Eukaryota</taxon>
        <taxon>Fungi</taxon>
        <taxon>Dikarya</taxon>
        <taxon>Ascomycota</taxon>
        <taxon>Pezizomycotina</taxon>
        <taxon>Eurotiomycetes</taxon>
        <taxon>Eurotiomycetidae</taxon>
        <taxon>Eurotiales</taxon>
        <taxon>Aspergillaceae</taxon>
        <taxon>Aspergillus</taxon>
        <taxon>Aspergillus subgen. Nidulantes</taxon>
    </lineage>
</organism>
<dbReference type="EMBL" id="JBFTWV010000014">
    <property type="protein sequence ID" value="KAL2798175.1"/>
    <property type="molecule type" value="Genomic_DNA"/>
</dbReference>
<dbReference type="PANTHER" id="PTHR47534">
    <property type="entry name" value="YALI0E05731P"/>
    <property type="match status" value="1"/>
</dbReference>
<dbReference type="InterPro" id="IPR002347">
    <property type="entry name" value="SDR_fam"/>
</dbReference>
<dbReference type="SUPFAM" id="SSF51735">
    <property type="entry name" value="NAD(P)-binding Rossmann-fold domains"/>
    <property type="match status" value="1"/>
</dbReference>
<proteinExistence type="predicted"/>